<comment type="caution">
    <text evidence="6">The sequence shown here is derived from an EMBL/GenBank/DDBJ whole genome shotgun (WGS) entry which is preliminary data.</text>
</comment>
<keyword evidence="2 6" id="KW-0689">Ribosomal protein</keyword>
<dbReference type="EMBL" id="JAATWM020000002">
    <property type="protein sequence ID" value="KAF9881792.1"/>
    <property type="molecule type" value="Genomic_DNA"/>
</dbReference>
<dbReference type="GeneID" id="62156732"/>
<dbReference type="RefSeq" id="XP_038751253.1">
    <property type="nucleotide sequence ID" value="XM_038883658.1"/>
</dbReference>
<proteinExistence type="inferred from homology"/>
<evidence type="ECO:0000256" key="1">
    <source>
        <dbReference type="ARBA" id="ARBA00006700"/>
    </source>
</evidence>
<evidence type="ECO:0000313" key="7">
    <source>
        <dbReference type="Proteomes" id="UP000781932"/>
    </source>
</evidence>
<feature type="region of interest" description="Disordered" evidence="5">
    <location>
        <begin position="191"/>
        <end position="213"/>
    </location>
</feature>
<dbReference type="InterPro" id="IPR013025">
    <property type="entry name" value="Ribosomal_uL23-like"/>
</dbReference>
<evidence type="ECO:0000256" key="4">
    <source>
        <dbReference type="ARBA" id="ARBA00039977"/>
    </source>
</evidence>
<dbReference type="PANTHER" id="PTHR12059">
    <property type="entry name" value="RIBOSOMAL PROTEIN L23-RELATED"/>
    <property type="match status" value="1"/>
</dbReference>
<dbReference type="PANTHER" id="PTHR12059:SF5">
    <property type="entry name" value="LARGE RIBOSOMAL SUBUNIT PROTEIN UL23M"/>
    <property type="match status" value="1"/>
</dbReference>
<dbReference type="SUPFAM" id="SSF54189">
    <property type="entry name" value="Ribosomal proteins S24e, L23 and L15e"/>
    <property type="match status" value="1"/>
</dbReference>
<accession>A0A9P6LR36</accession>
<dbReference type="Gene3D" id="3.30.70.330">
    <property type="match status" value="1"/>
</dbReference>
<dbReference type="Proteomes" id="UP000781932">
    <property type="component" value="Unassembled WGS sequence"/>
</dbReference>
<keyword evidence="7" id="KW-1185">Reference proteome</keyword>
<dbReference type="Pfam" id="PF00276">
    <property type="entry name" value="Ribosomal_L23"/>
    <property type="match status" value="1"/>
</dbReference>
<keyword evidence="3" id="KW-0687">Ribonucleoprotein</keyword>
<evidence type="ECO:0000256" key="5">
    <source>
        <dbReference type="SAM" id="MobiDB-lite"/>
    </source>
</evidence>
<reference evidence="6" key="1">
    <citation type="submission" date="2020-03" db="EMBL/GenBank/DDBJ databases">
        <authorList>
            <person name="He L."/>
        </authorList>
    </citation>
    <scope>NUCLEOTIDE SEQUENCE</scope>
    <source>
        <strain evidence="6">CkLH20</strain>
    </source>
</reference>
<organism evidence="6 7">
    <name type="scientific">Colletotrichum karsti</name>
    <dbReference type="NCBI Taxonomy" id="1095194"/>
    <lineage>
        <taxon>Eukaryota</taxon>
        <taxon>Fungi</taxon>
        <taxon>Dikarya</taxon>
        <taxon>Ascomycota</taxon>
        <taxon>Pezizomycotina</taxon>
        <taxon>Sordariomycetes</taxon>
        <taxon>Hypocreomycetidae</taxon>
        <taxon>Glomerellales</taxon>
        <taxon>Glomerellaceae</taxon>
        <taxon>Colletotrichum</taxon>
        <taxon>Colletotrichum boninense species complex</taxon>
    </lineage>
</organism>
<sequence length="213" mass="24777">MATSATEAVTRAVPNFRLGLKKVYLPSHTITLIRKDKLPPNWAVFQVPLTFTKFDLRDYLWNLYGVETTAVRSWVMAKKVERKSKNHGHYRPQSDKFMQVQLVKPFAFPPPPEDLEPWNKKLWKAREQLKWDHYKPLELRQQGKLSYPSRAPRSLERKALAEQAKALLGGEKEWEGPKEMDSKWDMIVEASKKMKNEGEKKAEGEAKVEGEDK</sequence>
<dbReference type="AlphaFoldDB" id="A0A9P6LR36"/>
<protein>
    <recommendedName>
        <fullName evidence="4">Large ribosomal subunit protein uL23m</fullName>
    </recommendedName>
</protein>
<comment type="similarity">
    <text evidence="1">Belongs to the universal ribosomal protein uL23 family.</text>
</comment>
<dbReference type="GO" id="GO:0032543">
    <property type="term" value="P:mitochondrial translation"/>
    <property type="evidence" value="ECO:0007669"/>
    <property type="project" value="TreeGrafter"/>
</dbReference>
<evidence type="ECO:0000256" key="3">
    <source>
        <dbReference type="ARBA" id="ARBA00023274"/>
    </source>
</evidence>
<evidence type="ECO:0000313" key="6">
    <source>
        <dbReference type="EMBL" id="KAF9881792.1"/>
    </source>
</evidence>
<evidence type="ECO:0000256" key="2">
    <source>
        <dbReference type="ARBA" id="ARBA00022980"/>
    </source>
</evidence>
<dbReference type="GO" id="GO:0003735">
    <property type="term" value="F:structural constituent of ribosome"/>
    <property type="evidence" value="ECO:0007669"/>
    <property type="project" value="InterPro"/>
</dbReference>
<name>A0A9P6LR36_9PEZI</name>
<dbReference type="GO" id="GO:0005762">
    <property type="term" value="C:mitochondrial large ribosomal subunit"/>
    <property type="evidence" value="ECO:0007669"/>
    <property type="project" value="TreeGrafter"/>
</dbReference>
<reference evidence="6" key="2">
    <citation type="submission" date="2020-11" db="EMBL/GenBank/DDBJ databases">
        <title>Whole genome sequencing of Colletotrichum sp.</title>
        <authorList>
            <person name="Li H."/>
        </authorList>
    </citation>
    <scope>NUCLEOTIDE SEQUENCE</scope>
    <source>
        <strain evidence="6">CkLH20</strain>
    </source>
</reference>
<gene>
    <name evidence="6" type="ORF">CkaCkLH20_00938</name>
</gene>
<dbReference type="InterPro" id="IPR012677">
    <property type="entry name" value="Nucleotide-bd_a/b_plait_sf"/>
</dbReference>
<dbReference type="OrthoDB" id="275582at2759"/>
<dbReference type="InterPro" id="IPR012678">
    <property type="entry name" value="Ribosomal_uL23/eL15/eS24_sf"/>
</dbReference>